<dbReference type="PANTHER" id="PTHR36108">
    <property type="entry name" value="COLOSSIN-B-RELATED"/>
    <property type="match status" value="1"/>
</dbReference>
<feature type="domain" description="Collagen binding" evidence="9">
    <location>
        <begin position="553"/>
        <end position="672"/>
    </location>
</feature>
<comment type="caution">
    <text evidence="12">The sequence shown here is derived from an EMBL/GenBank/DDBJ whole genome shotgun (WGS) entry which is preliminary data.</text>
</comment>
<feature type="domain" description="SpaA-like prealbumin fold" evidence="10">
    <location>
        <begin position="2616"/>
        <end position="2695"/>
    </location>
</feature>
<feature type="domain" description="SpaA-like prealbumin fold" evidence="10">
    <location>
        <begin position="1392"/>
        <end position="1478"/>
    </location>
</feature>
<dbReference type="InterPro" id="IPR041033">
    <property type="entry name" value="SpaA_PFL_dom_1"/>
</dbReference>
<feature type="compositionally biased region" description="Basic and acidic residues" evidence="7">
    <location>
        <begin position="205"/>
        <end position="227"/>
    </location>
</feature>
<dbReference type="Pfam" id="PF05737">
    <property type="entry name" value="Collagen_bind"/>
    <property type="match status" value="4"/>
</dbReference>
<evidence type="ECO:0000259" key="9">
    <source>
        <dbReference type="Pfam" id="PF05737"/>
    </source>
</evidence>
<feature type="domain" description="SpaA-like prealbumin fold" evidence="10">
    <location>
        <begin position="1113"/>
        <end position="1199"/>
    </location>
</feature>
<feature type="domain" description="SpaA-like prealbumin fold" evidence="10">
    <location>
        <begin position="1582"/>
        <end position="1665"/>
    </location>
</feature>
<feature type="domain" description="SDR-like Ig" evidence="11">
    <location>
        <begin position="296"/>
        <end position="379"/>
    </location>
</feature>
<feature type="domain" description="SpaA-like prealbumin fold" evidence="10">
    <location>
        <begin position="2144"/>
        <end position="2224"/>
    </location>
</feature>
<accession>A0AAX2EFK1</accession>
<evidence type="ECO:0000256" key="6">
    <source>
        <dbReference type="ARBA" id="ARBA00023088"/>
    </source>
</evidence>
<evidence type="ECO:0000313" key="13">
    <source>
        <dbReference type="Proteomes" id="UP000199735"/>
    </source>
</evidence>
<evidence type="ECO:0000259" key="10">
    <source>
        <dbReference type="Pfam" id="PF17802"/>
    </source>
</evidence>
<reference evidence="12 13" key="1">
    <citation type="submission" date="2016-10" db="EMBL/GenBank/DDBJ databases">
        <authorList>
            <person name="Varghese N."/>
            <person name="Submissions S."/>
        </authorList>
    </citation>
    <scope>NUCLEOTIDE SEQUENCE [LARGE SCALE GENOMIC DNA]</scope>
    <source>
        <strain evidence="12 13">DSM 21619</strain>
    </source>
</reference>
<feature type="domain" description="SpaA-like prealbumin fold" evidence="10">
    <location>
        <begin position="2051"/>
        <end position="2133"/>
    </location>
</feature>
<feature type="domain" description="SpaA-like prealbumin fold" evidence="10">
    <location>
        <begin position="2520"/>
        <end position="2600"/>
    </location>
</feature>
<dbReference type="InterPro" id="IPR008456">
    <property type="entry name" value="Collagen-bd_dom"/>
</dbReference>
<feature type="domain" description="SpaA-like prealbumin fold" evidence="10">
    <location>
        <begin position="1488"/>
        <end position="1569"/>
    </location>
</feature>
<comment type="similarity">
    <text evidence="2">Belongs to the serine-aspartate repeat-containing protein (SDr) family.</text>
</comment>
<feature type="domain" description="Collagen binding" evidence="9">
    <location>
        <begin position="969"/>
        <end position="1090"/>
    </location>
</feature>
<feature type="domain" description="SpaA-like prealbumin fold" evidence="10">
    <location>
        <begin position="2710"/>
        <end position="2796"/>
    </location>
</feature>
<dbReference type="SUPFAM" id="SSF49478">
    <property type="entry name" value="Cna protein B-type domain"/>
    <property type="match status" value="17"/>
</dbReference>
<dbReference type="SUPFAM" id="SSF49401">
    <property type="entry name" value="Bacterial adhesins"/>
    <property type="match status" value="6"/>
</dbReference>
<dbReference type="Proteomes" id="UP000199735">
    <property type="component" value="Unassembled WGS sequence"/>
</dbReference>
<feature type="domain" description="SpaA-like prealbumin fold" evidence="10">
    <location>
        <begin position="2426"/>
        <end position="2506"/>
    </location>
</feature>
<feature type="domain" description="Collagen binding" evidence="9">
    <location>
        <begin position="410"/>
        <end position="533"/>
    </location>
</feature>
<feature type="domain" description="SpaA-like prealbumin fold" evidence="10">
    <location>
        <begin position="2332"/>
        <end position="2414"/>
    </location>
</feature>
<feature type="domain" description="SpaA-like prealbumin fold" evidence="10">
    <location>
        <begin position="1770"/>
        <end position="1852"/>
    </location>
</feature>
<dbReference type="Gene3D" id="2.60.40.740">
    <property type="match status" value="5"/>
</dbReference>
<feature type="domain" description="SpaA-like prealbumin fold" evidence="10">
    <location>
        <begin position="1956"/>
        <end position="2045"/>
    </location>
</feature>
<dbReference type="Pfam" id="PF17802">
    <property type="entry name" value="SpaA"/>
    <property type="match status" value="18"/>
</dbReference>
<dbReference type="Pfam" id="PF17961">
    <property type="entry name" value="Big_8"/>
    <property type="match status" value="1"/>
</dbReference>
<evidence type="ECO:0000256" key="8">
    <source>
        <dbReference type="SAM" id="Phobius"/>
    </source>
</evidence>
<protein>
    <submittedName>
        <fullName evidence="12">Uncharacterized surface anchored protein</fullName>
    </submittedName>
</protein>
<evidence type="ECO:0000256" key="7">
    <source>
        <dbReference type="SAM" id="MobiDB-lite"/>
    </source>
</evidence>
<keyword evidence="5" id="KW-0732">Signal</keyword>
<sequence length="2902" mass="319038">MIRKIPVMLLITILLMQTVLSGSLGTAQVFAEGTDSEAFEAVIEVTDGEDNAISSDNRLDRDAQLKLKVNWNKNQHTSDHTYKITLPEQLTFTPIEQTTLLNAEEAEVGKYELKDGILSFQFTNEEQKSASGELEVTAQVVQTLQASEEQDTNLTFHVENKEQVVPLFLKPAAEKETLPEEEPLEEPQGNESPAEPVQEEEQPVEEEKASEDSAAEKNEETDEPVKEEAEETEPEQEQAAENDKVKQAKNDITAEDRLTGEIEENIISNIKLKDKDGNIIDAGENPENHPALGDEVTIDMEWALQNGHRYGEGSTFTFSLPDYFAIYNDVDGQLEFGDESVGTYKLSMDGTVVMTFNDNITKLSNVKGTLHFWTELHEKIEGSIEQEIIFTIKEEDVAVIPVKFQPKPGNTIDKSGRTDRGYNAKEITWTVDFNKQLKTIEDAVLKDPLQANQQLQPGSIKVYKLDVQLDGSVKQGEEVNPSAYTVQEEPFQINFGQLKDAYRVEFKTDITDAEGTRYENTAFLAGSNTEELSAKASVGVSRGKPLAKRSIAYDAAKQTITWEIQYNYNEKNIQQRDAVLEDLFDDSHVLIRDSLKVEKITIGENGQQTGAETYTNYRVNEQPAADGKRGFQLQFREDIQNAYKITYQTKADGRVMEDGRINNSVVVGENTSETGQGVSQQVLSKGYSNINYKDKTNNWTIDFNKDSHKMTEVFITDTYPNKGLTMKEDTFKIVDRATGETVSKNDYELVVTADGFTIKFKNEIKTPYRITYTTAFKYDQLGEQKQFRNHVQLDWKDESGKDQTKEAAAGFNPDNYTVNNGFKNGSYNAVSKEITWNVGVNYDLKDLDNIVVTDYIQGKQNFVDGSLKVYEVELTGGNNGVRKGAELQEGTDYNVETVKNDKNEPGFKVHILKDNSKPYWIEYKTSLAGELIVNRYNNTATLTSDDKEPINLNAQVSVSNGGSYNVKDGSQNGNVINWKIDINKGQSHVSKAKVTDVQQANQILLEDSFKLYETNVAQNGSLSKGEEVSKEAYMLDIVTADDGSQTFVLSFLDDIDRAYILEYQSYINAANGESVSNKATFSGENITTETVESGKTIIVRKSGGSGTGSGEYGSLEVSKVDAATDKALAGATFTLYDSEGKIAIRTVTTGEDGKAVFKNLLYDDYLLKEDKAPDGYVVGIQDTQKVTVDGESQTTIQNKEITRDVKLTKYDSETRETLQGSVFALEQQVDGEWKQIQENLVTGEDGIISVTDLDAGNYRFIETEAPDLYDLNTDPVYFEIKADQTTVTTVTKDNAIKKGSVKLQKTDEAGNPLQGAVFTLKDAEGKIVKAGLTSDENGLVEVKDLRPGKYEIVETKAPEFYQLDASVHEFEINPAKQAEIDLGKIQNKLVTGAIQLTKVDKDQKETLLAGAVFELQTADGKTLREGLTTNEAGVLVVDQLAPGDYQLIETIAPKDYQLDETPIPFTIEKSSEATIQVEREMSNKLLPGEVILTKVDDRDYSLLADAAFSLYKENGELVQEGLKTDAEGKLTVSDLQPGSYYFQETKAPENYELNEEKLPFTIERSQVEAAQVRAGNTLTPGAVSLVKVDEDDQNLRLAGAEYKLQDADGEVIKENLVTNEEGRIVVEDLAPGTYYFVETKAPEHYQLDDTAIEVKVEKGQQEAAVVTATNTLIPGSVVLNKIDSADHSITLEGAAFKLVNSKGDVVEERLVTDKDGRITVNNLKPGEYQFIEIDAPKDYELDAEPITFTVEKSQKEALVIQQTNTLKPGEVELTKVNKHDTGETLAGAEYALKDASGNVVKENLVTDENGKIAVSGLAPGKYQFIEVKAPEHFVLDATPITFEIERSQEKAVFVTAVNELKRGAVEITKVGEDNLDKGLEGAEYELRTKSGDIVATGKTDETGKVQFEDLLPGDYEIVETKAPFGYDVNAAPIPVTVERSQEQLVTVQQVDELTTGSVLLKKVDSKENTIGLAKAVFELQDETGKTIREGLTTNENGELSITDLKPGDYQLVETQAPADYKLNDTPIIFTIEKGQQVIPTVEVENTLTPGAVSLIKVDKDNENVPLQGAKYKLVDNTGATIQENLVTDQDGRIIVTNLPPGKYQFIETKAPENYVLDATPIDVEVTRSQKEAAVVYAENELIPGSVVLEKKDSVDDSITLADAEFKLVDSKGNVVEEKLKTDENGRIVVENLKPGAYQFIETKAPTDYVLDDKPIDFEIAKSQKEPLLITAKNTLIPGGVELTKVNVHDNGEKLAGAVFELQDQDGNVIKKDLSTDEAGKIAIDGLAPGSYQFVETEAPTDFLIDSTPIPFTVERSQTEKVTVSAENDLKKGSLEIYKVDSEDETVGLEGASFDLLTAAGEKLASGKTDKDGKLQFRDLVPGDYIIKETEAPFGYDLDPTPKQVTIERSQQETAVMQLDNELSTGAVHLHKVDSVDNHVGLAGAEFRLLDSKGETLQEGLTTNSEGLLSIADLKPGDYQLVETKAPENYVLDETPINFTIEKGQETPLAVTAENTLQPGIVSLIKVDKDNPNVHLANAEFRLLDKKGNIVKERLLTDGEGRIIVEDLAPGSYTFVETKAPVGYELDATPIEVTVEKGQKEAAVVTAVNELTPGTAVLEKVDADDHTLKLEGAVFKLVNDKGETIQEDLVTDDNGQIIIEDLKPGNYQFIETKAPAGYDLNDTPIVVTVEKDQQEAAIVTAVNALTPGTAVLEKVDADDSSKLLEGAVFNLLDEKGNVVREKLITDENGRITVEGLQPGNYMFIETKAPAGYQLDNKQIAFTVEKAQVDPVNVTVENTAETTPENPEDPNTPEDTDTPEQPANGETPNDSDKDQVPGNTTVPAAGDGTGAKPTTNNQSGLPASLPQTGEQLLSLILMAGIISFGVGGLFIWSALRTQTERKRQ</sequence>
<feature type="domain" description="SpaA-like prealbumin fold" evidence="10">
    <location>
        <begin position="1299"/>
        <end position="1381"/>
    </location>
</feature>
<keyword evidence="8" id="KW-0472">Membrane</keyword>
<feature type="compositionally biased region" description="Acidic residues" evidence="7">
    <location>
        <begin position="2804"/>
        <end position="2816"/>
    </location>
</feature>
<feature type="region of interest" description="Disordered" evidence="7">
    <location>
        <begin position="2795"/>
        <end position="2861"/>
    </location>
</feature>
<dbReference type="RefSeq" id="WP_093880540.1">
    <property type="nucleotide sequence ID" value="NZ_FOCD01000002.1"/>
</dbReference>
<feature type="compositionally biased region" description="Acidic residues" evidence="7">
    <location>
        <begin position="228"/>
        <end position="240"/>
    </location>
</feature>
<dbReference type="Gene3D" id="2.60.40.10">
    <property type="entry name" value="Immunoglobulins"/>
    <property type="match status" value="18"/>
</dbReference>
<name>A0AAX2EFK1_9BACI</name>
<keyword evidence="8" id="KW-1133">Transmembrane helix</keyword>
<feature type="domain" description="SpaA-like prealbumin fold" evidence="10">
    <location>
        <begin position="2239"/>
        <end position="2325"/>
    </location>
</feature>
<evidence type="ECO:0000256" key="1">
    <source>
        <dbReference type="ARBA" id="ARBA00004168"/>
    </source>
</evidence>
<dbReference type="GO" id="GO:0007155">
    <property type="term" value="P:cell adhesion"/>
    <property type="evidence" value="ECO:0007669"/>
    <property type="project" value="InterPro"/>
</dbReference>
<keyword evidence="4" id="KW-0964">Secreted</keyword>
<comment type="subcellular location">
    <subcellularLocation>
        <location evidence="1">Secreted</location>
        <location evidence="1">Cell wall</location>
        <topology evidence="1">Peptidoglycan-anchor</topology>
    </subcellularLocation>
</comment>
<feature type="domain" description="SpaA-like prealbumin fold" evidence="10">
    <location>
        <begin position="1863"/>
        <end position="1947"/>
    </location>
</feature>
<dbReference type="InterPro" id="IPR013783">
    <property type="entry name" value="Ig-like_fold"/>
</dbReference>
<feature type="compositionally biased region" description="Basic and acidic residues" evidence="7">
    <location>
        <begin position="241"/>
        <end position="252"/>
    </location>
</feature>
<dbReference type="InterPro" id="IPR011252">
    <property type="entry name" value="Fibrogen-bd_dom1"/>
</dbReference>
<dbReference type="GO" id="GO:0005518">
    <property type="term" value="F:collagen binding"/>
    <property type="evidence" value="ECO:0007669"/>
    <property type="project" value="InterPro"/>
</dbReference>
<dbReference type="EMBL" id="FOCD01000002">
    <property type="protein sequence ID" value="SEN30857.1"/>
    <property type="molecule type" value="Genomic_DNA"/>
</dbReference>
<dbReference type="Gene3D" id="2.60.40.1280">
    <property type="match status" value="2"/>
</dbReference>
<feature type="compositionally biased region" description="Polar residues" evidence="7">
    <location>
        <begin position="2850"/>
        <end position="2861"/>
    </location>
</feature>
<feature type="region of interest" description="Disordered" evidence="7">
    <location>
        <begin position="177"/>
        <end position="252"/>
    </location>
</feature>
<evidence type="ECO:0000256" key="3">
    <source>
        <dbReference type="ARBA" id="ARBA00022512"/>
    </source>
</evidence>
<evidence type="ECO:0000259" key="11">
    <source>
        <dbReference type="Pfam" id="PF17961"/>
    </source>
</evidence>
<organism evidence="12 13">
    <name type="scientific">Terribacillus saccharophilus</name>
    <dbReference type="NCBI Taxonomy" id="361277"/>
    <lineage>
        <taxon>Bacteria</taxon>
        <taxon>Bacillati</taxon>
        <taxon>Bacillota</taxon>
        <taxon>Bacilli</taxon>
        <taxon>Bacillales</taxon>
        <taxon>Bacillaceae</taxon>
        <taxon>Terribacillus</taxon>
    </lineage>
</organism>
<dbReference type="InterPro" id="IPR008966">
    <property type="entry name" value="Adhesion_dom_sf"/>
</dbReference>
<evidence type="ECO:0000256" key="2">
    <source>
        <dbReference type="ARBA" id="ARBA00007257"/>
    </source>
</evidence>
<keyword evidence="3" id="KW-0134">Cell wall</keyword>
<feature type="domain" description="Collagen binding" evidence="9">
    <location>
        <begin position="820"/>
        <end position="948"/>
    </location>
</feature>
<evidence type="ECO:0000256" key="4">
    <source>
        <dbReference type="ARBA" id="ARBA00022525"/>
    </source>
</evidence>
<feature type="domain" description="SpaA-like prealbumin fold" evidence="10">
    <location>
        <begin position="1204"/>
        <end position="1292"/>
    </location>
</feature>
<proteinExistence type="inferred from homology"/>
<feature type="transmembrane region" description="Helical" evidence="8">
    <location>
        <begin position="2870"/>
        <end position="2893"/>
    </location>
</feature>
<evidence type="ECO:0000313" key="12">
    <source>
        <dbReference type="EMBL" id="SEN30857.1"/>
    </source>
</evidence>
<dbReference type="InterPro" id="IPR041171">
    <property type="entry name" value="SDR_Ig"/>
</dbReference>
<dbReference type="PANTHER" id="PTHR36108:SF13">
    <property type="entry name" value="COLOSSIN-B-RELATED"/>
    <property type="match status" value="1"/>
</dbReference>
<evidence type="ECO:0000256" key="5">
    <source>
        <dbReference type="ARBA" id="ARBA00022729"/>
    </source>
</evidence>
<feature type="domain" description="SpaA-like prealbumin fold" evidence="10">
    <location>
        <begin position="1675"/>
        <end position="1761"/>
    </location>
</feature>
<gene>
    <name evidence="12" type="ORF">SAMN04489762_1925</name>
</gene>
<keyword evidence="8" id="KW-0812">Transmembrane</keyword>
<keyword evidence="6" id="KW-0572">Peptidoglycan-anchor</keyword>